<accession>A0A4S8QF50</accession>
<protein>
    <submittedName>
        <fullName evidence="5">Extracellular solute-binding protein</fullName>
    </submittedName>
</protein>
<dbReference type="RefSeq" id="WP_136534508.1">
    <property type="nucleotide sequence ID" value="NZ_STGY01000042.1"/>
</dbReference>
<evidence type="ECO:0000256" key="3">
    <source>
        <dbReference type="ARBA" id="ARBA00022729"/>
    </source>
</evidence>
<keyword evidence="6" id="KW-1185">Reference proteome</keyword>
<feature type="chain" id="PRO_5038596994" evidence="4">
    <location>
        <begin position="22"/>
        <end position="459"/>
    </location>
</feature>
<evidence type="ECO:0000256" key="2">
    <source>
        <dbReference type="ARBA" id="ARBA00022448"/>
    </source>
</evidence>
<evidence type="ECO:0000313" key="6">
    <source>
        <dbReference type="Proteomes" id="UP000308760"/>
    </source>
</evidence>
<dbReference type="EMBL" id="STGY01000042">
    <property type="protein sequence ID" value="THV41545.1"/>
    <property type="molecule type" value="Genomic_DNA"/>
</dbReference>
<sequence>MRTTATLAATSALLLSLAACSPDEPESSGDGSIVFWTPYTTPERIALQQPVIDAFTESTGIEVEMVPLEPDQMSQLLVTNAASGDVPDVIAHNPSSTAAWASQGLLDTEAPGEVVDALGEGTFSASALQMVTIDDALNAVPSDGWGHMIAYRTDLFEDAGLGPPESVADVADAAEALQGDGIAGMAIGTMPGDLYTTEGIESMLLPFGCHLASGGEVTLGADECVTGLEQYQRLAATAGSGQLDVDAARAAYLAGDAAMVLFSSHFVDEAAGLDVDNPVTCDECADNPRFLAENTGFVTGLTGTGKEPAVAYGQTTNYGIPSGANTADAKTFIEYMMSDGYVETLGSATEGRIPVRQGPSGTSTEYVDGWAELRFGNDSTQDESIADVYGPELVDRMAFGADHLTRWGWGTSDAELAGVVFTQTILANEAEPLFDGADPAEVAASMAEAVTAAQQDLGG</sequence>
<reference evidence="6" key="1">
    <citation type="submission" date="2019-04" db="EMBL/GenBank/DDBJ databases">
        <title>Nocardioides xinjiangensis sp. nov.</title>
        <authorList>
            <person name="Liu S."/>
        </authorList>
    </citation>
    <scope>NUCLEOTIDE SEQUENCE [LARGE SCALE GENOMIC DNA]</scope>
    <source>
        <strain evidence="6">18</strain>
    </source>
</reference>
<keyword evidence="2" id="KW-0813">Transport</keyword>
<proteinExistence type="inferred from homology"/>
<dbReference type="Proteomes" id="UP000308760">
    <property type="component" value="Unassembled WGS sequence"/>
</dbReference>
<feature type="signal peptide" evidence="4">
    <location>
        <begin position="1"/>
        <end position="21"/>
    </location>
</feature>
<dbReference type="InterPro" id="IPR050490">
    <property type="entry name" value="Bact_solute-bd_prot1"/>
</dbReference>
<dbReference type="SUPFAM" id="SSF53850">
    <property type="entry name" value="Periplasmic binding protein-like II"/>
    <property type="match status" value="1"/>
</dbReference>
<evidence type="ECO:0000256" key="4">
    <source>
        <dbReference type="SAM" id="SignalP"/>
    </source>
</evidence>
<comment type="caution">
    <text evidence="5">The sequence shown here is derived from an EMBL/GenBank/DDBJ whole genome shotgun (WGS) entry which is preliminary data.</text>
</comment>
<dbReference type="PANTHER" id="PTHR43649">
    <property type="entry name" value="ARABINOSE-BINDING PROTEIN-RELATED"/>
    <property type="match status" value="1"/>
</dbReference>
<dbReference type="AlphaFoldDB" id="A0A4S8QF50"/>
<name>A0A4S8QF50_9ACTN</name>
<dbReference type="PROSITE" id="PS51257">
    <property type="entry name" value="PROKAR_LIPOPROTEIN"/>
    <property type="match status" value="1"/>
</dbReference>
<dbReference type="Pfam" id="PF01547">
    <property type="entry name" value="SBP_bac_1"/>
    <property type="match status" value="1"/>
</dbReference>
<gene>
    <name evidence="5" type="ORF">FAB82_10575</name>
</gene>
<organism evidence="5 6">
    <name type="scientific">Glycomyces buryatensis</name>
    <dbReference type="NCBI Taxonomy" id="2570927"/>
    <lineage>
        <taxon>Bacteria</taxon>
        <taxon>Bacillati</taxon>
        <taxon>Actinomycetota</taxon>
        <taxon>Actinomycetes</taxon>
        <taxon>Glycomycetales</taxon>
        <taxon>Glycomycetaceae</taxon>
        <taxon>Glycomyces</taxon>
    </lineage>
</organism>
<keyword evidence="3 4" id="KW-0732">Signal</keyword>
<comment type="similarity">
    <text evidence="1">Belongs to the bacterial solute-binding protein 1 family.</text>
</comment>
<reference evidence="5 6" key="2">
    <citation type="submission" date="2019-05" db="EMBL/GenBank/DDBJ databases">
        <title>Glycomyces buryatensis sp. nov.</title>
        <authorList>
            <person name="Nikitina E."/>
        </authorList>
    </citation>
    <scope>NUCLEOTIDE SEQUENCE [LARGE SCALE GENOMIC DNA]</scope>
    <source>
        <strain evidence="5 6">18</strain>
    </source>
</reference>
<dbReference type="OrthoDB" id="9770625at2"/>
<dbReference type="InterPro" id="IPR006059">
    <property type="entry name" value="SBP"/>
</dbReference>
<dbReference type="PANTHER" id="PTHR43649:SF34">
    <property type="entry name" value="ABC TRANSPORTER PERIPLASMIC-BINDING PROTEIN YCJN-RELATED"/>
    <property type="match status" value="1"/>
</dbReference>
<evidence type="ECO:0000256" key="1">
    <source>
        <dbReference type="ARBA" id="ARBA00008520"/>
    </source>
</evidence>
<evidence type="ECO:0000313" key="5">
    <source>
        <dbReference type="EMBL" id="THV41545.1"/>
    </source>
</evidence>
<dbReference type="Gene3D" id="3.40.190.10">
    <property type="entry name" value="Periplasmic binding protein-like II"/>
    <property type="match status" value="1"/>
</dbReference>